<dbReference type="GeneID" id="94368824"/>
<keyword evidence="3" id="KW-0106">Calcium</keyword>
<dbReference type="EMBL" id="BMWY01000002">
    <property type="protein sequence ID" value="GGZ51447.1"/>
    <property type="molecule type" value="Genomic_DNA"/>
</dbReference>
<feature type="chain" id="PRO_5046810476" description="Por secretion system C-terminal sorting domain-containing protein" evidence="4">
    <location>
        <begin position="20"/>
        <end position="899"/>
    </location>
</feature>
<dbReference type="SUPFAM" id="SSF50969">
    <property type="entry name" value="YVTN repeat-like/Quinoprotein amine dehydrogenase"/>
    <property type="match status" value="1"/>
</dbReference>
<dbReference type="Gene3D" id="2.60.40.2030">
    <property type="match status" value="1"/>
</dbReference>
<sequence length="899" mass="96951">MKKFYLSALFALISLTTFAQEALITGYVDSPCSGADGRVVEIYVNGTIDFTGWNLVRQANGGGYTSNIDISNFGTITDDFAYITNDQIIFETEFGTQTNLIENGSITSNGDDAFQLIDDNATVIDRFGEDGVDGSNTAWEHTDSYYLRNSGEAANAGNFDANNWTFGALDALDNEGTCNGGTPLNQLVALGSFTPSQPLQEVNFDEAYVSVNEDAGSITLTVEISDVPASDATVDVSILTAESTAIANQHYTYAGETLTFTSTGSTSQTITITIPNNTDAEPDTLLALELTNVTNAELGEDVVSVVYILDDELNAPTAAENLGITFGASYAIEGNNPGSEIVAHDANTERLFVMNSGNASVEILDFSNPLAISSISTIDLSAYGASGTSVAYHNNVVAATAVPSDKTLNGTVVFMDTDGVVLSTVNVGALPDMITFSPDGTKLLVANEGEPNSDYSVDPEGTISVIDLTGGVANLTQANVTSLNFNAFDTQEVQLKADGVRIFGPNASVSEDLEPEYITVASDSETAWVTLQENNAIAVIDLVNLQITDIWSLGYKDHSLAENALDTSNEQDFIFMANWPIYGMYMPDAIASYTVNGNTYYVTANEGDAREYDTFEEEVDVEDLILDASVFPNQSFLEIEENLGKLTFTNTLGDIDNDGEFEELYAFGGRSFSIYDASTGTQVYDSGSDFERIIEEDPVYNAIFNATDDENELKNRSDNKGPEPEAVIVQEIDGAYYAFIALERVGGFMVYDITNPNAPVFDGYYNNRSVTPGEDDIENLGDLAPESLVYVAPEDNAEGKGLIVVANEVSATISVYTLENNVLSTDNFQMNKNSFVIYPNPANSARVFFNEPTDYTLFDIQGRQLQNATQATYINVSTLTSGTYLVRNAKGQVQKLVIN</sequence>
<dbReference type="InterPro" id="IPR055188">
    <property type="entry name" value="Choice_anch_I"/>
</dbReference>
<dbReference type="Pfam" id="PF18962">
    <property type="entry name" value="Por_Secre_tail"/>
    <property type="match status" value="1"/>
</dbReference>
<evidence type="ECO:0000313" key="8">
    <source>
        <dbReference type="EMBL" id="GGZ51447.1"/>
    </source>
</evidence>
<dbReference type="InterPro" id="IPR011044">
    <property type="entry name" value="Quino_amine_DH_bsu"/>
</dbReference>
<accession>A0ABQ3BN05</accession>
<evidence type="ECO:0000256" key="1">
    <source>
        <dbReference type="ARBA" id="ARBA00022729"/>
    </source>
</evidence>
<dbReference type="InterPro" id="IPR052956">
    <property type="entry name" value="Mesenchyme-surface_protein"/>
</dbReference>
<feature type="domain" description="Choice-of-anchor I" evidence="7">
    <location>
        <begin position="324"/>
        <end position="817"/>
    </location>
</feature>
<evidence type="ECO:0000313" key="9">
    <source>
        <dbReference type="Proteomes" id="UP000615593"/>
    </source>
</evidence>
<dbReference type="RefSeq" id="WP_051191144.1">
    <property type="nucleotide sequence ID" value="NZ_BMWY01000002.1"/>
</dbReference>
<dbReference type="InterPro" id="IPR038081">
    <property type="entry name" value="CalX-like_sf"/>
</dbReference>
<feature type="domain" description="Calx-beta" evidence="5">
    <location>
        <begin position="202"/>
        <end position="311"/>
    </location>
</feature>
<dbReference type="PANTHER" id="PTHR46928:SF1">
    <property type="entry name" value="MESENCHYME-SPECIFIC CELL SURFACE GLYCOPROTEIN"/>
    <property type="match status" value="1"/>
</dbReference>
<comment type="caution">
    <text evidence="8">The sequence shown here is derived from an EMBL/GenBank/DDBJ whole genome shotgun (WGS) entry which is preliminary data.</text>
</comment>
<dbReference type="PANTHER" id="PTHR46928">
    <property type="entry name" value="MESENCHYME-SPECIFIC CELL SURFACE GLYCOPROTEIN"/>
    <property type="match status" value="1"/>
</dbReference>
<dbReference type="InterPro" id="IPR015943">
    <property type="entry name" value="WD40/YVTN_repeat-like_dom_sf"/>
</dbReference>
<feature type="signal peptide" evidence="4">
    <location>
        <begin position="1"/>
        <end position="19"/>
    </location>
</feature>
<proteinExistence type="predicted"/>
<dbReference type="InterPro" id="IPR026444">
    <property type="entry name" value="Secre_tail"/>
</dbReference>
<dbReference type="Pfam" id="PF22494">
    <property type="entry name" value="choice_anch_I"/>
    <property type="match status" value="1"/>
</dbReference>
<evidence type="ECO:0000256" key="3">
    <source>
        <dbReference type="ARBA" id="ARBA00022837"/>
    </source>
</evidence>
<organism evidence="8 9">
    <name type="scientific">Mesonia mobilis</name>
    <dbReference type="NCBI Taxonomy" id="369791"/>
    <lineage>
        <taxon>Bacteria</taxon>
        <taxon>Pseudomonadati</taxon>
        <taxon>Bacteroidota</taxon>
        <taxon>Flavobacteriia</taxon>
        <taxon>Flavobacteriales</taxon>
        <taxon>Flavobacteriaceae</taxon>
        <taxon>Mesonia</taxon>
    </lineage>
</organism>
<evidence type="ECO:0000259" key="6">
    <source>
        <dbReference type="Pfam" id="PF18962"/>
    </source>
</evidence>
<dbReference type="InterPro" id="IPR003644">
    <property type="entry name" value="Calx_beta"/>
</dbReference>
<evidence type="ECO:0000256" key="2">
    <source>
        <dbReference type="ARBA" id="ARBA00022737"/>
    </source>
</evidence>
<dbReference type="Proteomes" id="UP000615593">
    <property type="component" value="Unassembled WGS sequence"/>
</dbReference>
<dbReference type="NCBIfam" id="TIGR04183">
    <property type="entry name" value="Por_Secre_tail"/>
    <property type="match status" value="1"/>
</dbReference>
<gene>
    <name evidence="8" type="ORF">GCM10008088_11600</name>
</gene>
<keyword evidence="9" id="KW-1185">Reference proteome</keyword>
<keyword evidence="2" id="KW-0677">Repeat</keyword>
<feature type="domain" description="Secretion system C-terminal sorting" evidence="6">
    <location>
        <begin position="837"/>
        <end position="898"/>
    </location>
</feature>
<evidence type="ECO:0000256" key="4">
    <source>
        <dbReference type="SAM" id="SignalP"/>
    </source>
</evidence>
<name>A0ABQ3BN05_9FLAO</name>
<keyword evidence="1 4" id="KW-0732">Signal</keyword>
<protein>
    <recommendedName>
        <fullName evidence="10">Por secretion system C-terminal sorting domain-containing protein</fullName>
    </recommendedName>
</protein>
<evidence type="ECO:0008006" key="10">
    <source>
        <dbReference type="Google" id="ProtNLM"/>
    </source>
</evidence>
<dbReference type="SUPFAM" id="SSF141072">
    <property type="entry name" value="CalX-like"/>
    <property type="match status" value="1"/>
</dbReference>
<dbReference type="Gene3D" id="2.130.10.10">
    <property type="entry name" value="YVTN repeat-like/Quinoprotein amine dehydrogenase"/>
    <property type="match status" value="1"/>
</dbReference>
<evidence type="ECO:0000259" key="7">
    <source>
        <dbReference type="Pfam" id="PF22494"/>
    </source>
</evidence>
<reference evidence="9" key="1">
    <citation type="journal article" date="2019" name="Int. J. Syst. Evol. Microbiol.">
        <title>The Global Catalogue of Microorganisms (GCM) 10K type strain sequencing project: providing services to taxonomists for standard genome sequencing and annotation.</title>
        <authorList>
            <consortium name="The Broad Institute Genomics Platform"/>
            <consortium name="The Broad Institute Genome Sequencing Center for Infectious Disease"/>
            <person name="Wu L."/>
            <person name="Ma J."/>
        </authorList>
    </citation>
    <scope>NUCLEOTIDE SEQUENCE [LARGE SCALE GENOMIC DNA]</scope>
    <source>
        <strain evidence="9">KCTC 12708</strain>
    </source>
</reference>
<dbReference type="NCBIfam" id="NF038117">
    <property type="entry name" value="choice_anch_I"/>
    <property type="match status" value="1"/>
</dbReference>
<evidence type="ECO:0000259" key="5">
    <source>
        <dbReference type="Pfam" id="PF03160"/>
    </source>
</evidence>
<dbReference type="Pfam" id="PF03160">
    <property type="entry name" value="Calx-beta"/>
    <property type="match status" value="1"/>
</dbReference>